<dbReference type="Proteomes" id="UP000051952">
    <property type="component" value="Unassembled WGS sequence"/>
</dbReference>
<dbReference type="AlphaFoldDB" id="A0A0S4JRR2"/>
<dbReference type="EMBL" id="CYKH01002225">
    <property type="protein sequence ID" value="CUG94200.1"/>
    <property type="molecule type" value="Genomic_DNA"/>
</dbReference>
<dbReference type="VEuPathDB" id="TriTrypDB:BSAL_46995"/>
<name>A0A0S4JRR2_BODSA</name>
<evidence type="ECO:0000313" key="2">
    <source>
        <dbReference type="Proteomes" id="UP000051952"/>
    </source>
</evidence>
<proteinExistence type="predicted"/>
<evidence type="ECO:0000313" key="1">
    <source>
        <dbReference type="EMBL" id="CUG94200.1"/>
    </source>
</evidence>
<protein>
    <submittedName>
        <fullName evidence="1">Uncharacterized protein</fullName>
    </submittedName>
</protein>
<keyword evidence="2" id="KW-1185">Reference proteome</keyword>
<accession>A0A0S4JRR2</accession>
<gene>
    <name evidence="1" type="ORF">BSAL_46995</name>
</gene>
<sequence length="91" mass="10506">MTFRRSSRGSAPMSKTCSHFRREYRKTHRRCTGSPGRRLAVFESFEEFPPSTTSRASMFLSVVGRCPLEDFFEKFSSQKRNSIFLAAAPHH</sequence>
<reference evidence="2" key="1">
    <citation type="submission" date="2015-09" db="EMBL/GenBank/DDBJ databases">
        <authorList>
            <consortium name="Pathogen Informatics"/>
        </authorList>
    </citation>
    <scope>NUCLEOTIDE SEQUENCE [LARGE SCALE GENOMIC DNA]</scope>
    <source>
        <strain evidence="2">Lake Konstanz</strain>
    </source>
</reference>
<organism evidence="1 2">
    <name type="scientific">Bodo saltans</name>
    <name type="common">Flagellated protozoan</name>
    <dbReference type="NCBI Taxonomy" id="75058"/>
    <lineage>
        <taxon>Eukaryota</taxon>
        <taxon>Discoba</taxon>
        <taxon>Euglenozoa</taxon>
        <taxon>Kinetoplastea</taxon>
        <taxon>Metakinetoplastina</taxon>
        <taxon>Eubodonida</taxon>
        <taxon>Bodonidae</taxon>
        <taxon>Bodo</taxon>
    </lineage>
</organism>